<comment type="caution">
    <text evidence="1">The sequence shown here is derived from an EMBL/GenBank/DDBJ whole genome shotgun (WGS) entry which is preliminary data.</text>
</comment>
<reference evidence="1" key="1">
    <citation type="submission" date="2023-07" db="EMBL/GenBank/DDBJ databases">
        <authorList>
            <consortium name="AG Swart"/>
            <person name="Singh M."/>
            <person name="Singh A."/>
            <person name="Seah K."/>
            <person name="Emmerich C."/>
        </authorList>
    </citation>
    <scope>NUCLEOTIDE SEQUENCE</scope>
    <source>
        <strain evidence="1">DP1</strain>
    </source>
</reference>
<protein>
    <submittedName>
        <fullName evidence="1">Uncharacterized protein</fullName>
    </submittedName>
</protein>
<evidence type="ECO:0000313" key="2">
    <source>
        <dbReference type="Proteomes" id="UP001295684"/>
    </source>
</evidence>
<keyword evidence="2" id="KW-1185">Reference proteome</keyword>
<evidence type="ECO:0000313" key="1">
    <source>
        <dbReference type="EMBL" id="CAI2379519.1"/>
    </source>
</evidence>
<dbReference type="Proteomes" id="UP001295684">
    <property type="component" value="Unassembled WGS sequence"/>
</dbReference>
<name>A0AAD2D3E9_EUPCR</name>
<sequence length="69" mass="8039">MLKIHLKLPILYTSFNQFSTSINYIAPTSFLYHFHDLNPSYLPNPPFNFSLNTQIPLFNQSPKIFPTHA</sequence>
<organism evidence="1 2">
    <name type="scientific">Euplotes crassus</name>
    <dbReference type="NCBI Taxonomy" id="5936"/>
    <lineage>
        <taxon>Eukaryota</taxon>
        <taxon>Sar</taxon>
        <taxon>Alveolata</taxon>
        <taxon>Ciliophora</taxon>
        <taxon>Intramacronucleata</taxon>
        <taxon>Spirotrichea</taxon>
        <taxon>Hypotrichia</taxon>
        <taxon>Euplotida</taxon>
        <taxon>Euplotidae</taxon>
        <taxon>Moneuplotes</taxon>
    </lineage>
</organism>
<gene>
    <name evidence="1" type="ORF">ECRASSUSDP1_LOCUS20929</name>
</gene>
<proteinExistence type="predicted"/>
<dbReference type="EMBL" id="CAMPGE010021369">
    <property type="protein sequence ID" value="CAI2379519.1"/>
    <property type="molecule type" value="Genomic_DNA"/>
</dbReference>
<dbReference type="AlphaFoldDB" id="A0AAD2D3E9"/>
<accession>A0AAD2D3E9</accession>